<dbReference type="PANTHER" id="PTHR43591">
    <property type="entry name" value="METHYLTRANSFERASE"/>
    <property type="match status" value="1"/>
</dbReference>
<keyword evidence="3" id="KW-1185">Reference proteome</keyword>
<dbReference type="Proteomes" id="UP001501461">
    <property type="component" value="Unassembled WGS sequence"/>
</dbReference>
<dbReference type="EMBL" id="BAAAMN010000036">
    <property type="protein sequence ID" value="GAA2037992.1"/>
    <property type="molecule type" value="Genomic_DNA"/>
</dbReference>
<dbReference type="RefSeq" id="WP_343957790.1">
    <property type="nucleotide sequence ID" value="NZ_BAAAMN010000036.1"/>
</dbReference>
<dbReference type="InterPro" id="IPR041698">
    <property type="entry name" value="Methyltransf_25"/>
</dbReference>
<name>A0ABP5G140_9MICC</name>
<dbReference type="Gene3D" id="3.40.50.150">
    <property type="entry name" value="Vaccinia Virus protein VP39"/>
    <property type="match status" value="1"/>
</dbReference>
<dbReference type="Pfam" id="PF13649">
    <property type="entry name" value="Methyltransf_25"/>
    <property type="match status" value="1"/>
</dbReference>
<accession>A0ABP5G140</accession>
<evidence type="ECO:0000259" key="1">
    <source>
        <dbReference type="Pfam" id="PF13649"/>
    </source>
</evidence>
<sequence length="263" mass="28944">MIEQDYDLQASFYDDMMPRLTSESPEIQAYAGFLQGRSKLVEFGCGTGRISFPLIKRLAEQKSLSRFVGLDISAAMIDKALVKLERQGAETQETVSISFETGDAGGSLPLVLDSFFDAAIAFCGLTSLLGRKKLLPFFQNVYRSLVPGGILLVDSLDPRTTALSAPLVDKTYTKVSETSGLASFTEVVGDQYNAEFVWISGSIARRFTERSQLIPPELLRECALIAGFQPQEELSTTLKQQLDQINGPLMNFETFTKASQNPI</sequence>
<evidence type="ECO:0000313" key="2">
    <source>
        <dbReference type="EMBL" id="GAA2037992.1"/>
    </source>
</evidence>
<gene>
    <name evidence="2" type="ORF">GCM10009720_18070</name>
</gene>
<protein>
    <recommendedName>
        <fullName evidence="1">Methyltransferase domain-containing protein</fullName>
    </recommendedName>
</protein>
<comment type="caution">
    <text evidence="2">The sequence shown here is derived from an EMBL/GenBank/DDBJ whole genome shotgun (WGS) entry which is preliminary data.</text>
</comment>
<evidence type="ECO:0000313" key="3">
    <source>
        <dbReference type="Proteomes" id="UP001501461"/>
    </source>
</evidence>
<dbReference type="SUPFAM" id="SSF53335">
    <property type="entry name" value="S-adenosyl-L-methionine-dependent methyltransferases"/>
    <property type="match status" value="1"/>
</dbReference>
<dbReference type="InterPro" id="IPR029063">
    <property type="entry name" value="SAM-dependent_MTases_sf"/>
</dbReference>
<organism evidence="2 3">
    <name type="scientific">Yaniella flava</name>
    <dbReference type="NCBI Taxonomy" id="287930"/>
    <lineage>
        <taxon>Bacteria</taxon>
        <taxon>Bacillati</taxon>
        <taxon>Actinomycetota</taxon>
        <taxon>Actinomycetes</taxon>
        <taxon>Micrococcales</taxon>
        <taxon>Micrococcaceae</taxon>
        <taxon>Yaniella</taxon>
    </lineage>
</organism>
<proteinExistence type="predicted"/>
<feature type="domain" description="Methyltransferase" evidence="1">
    <location>
        <begin position="41"/>
        <end position="149"/>
    </location>
</feature>
<reference evidence="3" key="1">
    <citation type="journal article" date="2019" name="Int. J. Syst. Evol. Microbiol.">
        <title>The Global Catalogue of Microorganisms (GCM) 10K type strain sequencing project: providing services to taxonomists for standard genome sequencing and annotation.</title>
        <authorList>
            <consortium name="The Broad Institute Genomics Platform"/>
            <consortium name="The Broad Institute Genome Sequencing Center for Infectious Disease"/>
            <person name="Wu L."/>
            <person name="Ma J."/>
        </authorList>
    </citation>
    <scope>NUCLEOTIDE SEQUENCE [LARGE SCALE GENOMIC DNA]</scope>
    <source>
        <strain evidence="3">JCM 13595</strain>
    </source>
</reference>
<dbReference type="CDD" id="cd02440">
    <property type="entry name" value="AdoMet_MTases"/>
    <property type="match status" value="1"/>
</dbReference>